<dbReference type="InterPro" id="IPR000719">
    <property type="entry name" value="Prot_kinase_dom"/>
</dbReference>
<keyword evidence="3 7" id="KW-0547">Nucleotide-binding</keyword>
<dbReference type="VEuPathDB" id="TrichDB:TVAG_319100"/>
<proteinExistence type="predicted"/>
<feature type="binding site" evidence="7">
    <location>
        <position position="155"/>
    </location>
    <ligand>
        <name>ATP</name>
        <dbReference type="ChEBI" id="CHEBI:30616"/>
    </ligand>
</feature>
<dbReference type="InParanoid" id="A2EP88"/>
<feature type="binding site" evidence="7">
    <location>
        <position position="43"/>
    </location>
    <ligand>
        <name>ATP</name>
        <dbReference type="ChEBI" id="CHEBI:30616"/>
    </ligand>
</feature>
<dbReference type="SMART" id="SM00220">
    <property type="entry name" value="S_TKc"/>
    <property type="match status" value="1"/>
</dbReference>
<evidence type="ECO:0000256" key="6">
    <source>
        <dbReference type="PIRSR" id="PIRSR630616-1"/>
    </source>
</evidence>
<dbReference type="OMA" id="SHRRYSH"/>
<dbReference type="KEGG" id="tva:4763421"/>
<dbReference type="OrthoDB" id="6513151at2759"/>
<evidence type="ECO:0000256" key="3">
    <source>
        <dbReference type="ARBA" id="ARBA00022741"/>
    </source>
</evidence>
<sequence length="371" mass="42317">MEKGVPLYPQKLGNYYLEEIVGQGNTCVVVKARDIHDNVFACKIISKLKFSSATNIKHFQDELAVMRTLSHPNIINLVEILQDSNNVYIFEEYCELGDLTREILRSKCIEEDRAGSIMTQVFKGLSFMHQHHIAHRDIKPENIFVCSNGLIKVADFGYSTLNSGTDYRSTVCGTLIYIAPEILKQTPYNALIADAWSCGVLLYAMVCGYLPWEKKSQAGMTEEIKFKKIEYPETMSPECRYLIEHLCDRNVDTRFSIAQAMECDFIKRHMEEETPTPLFHADPTGFRNHLSKSALNFASLREDSIVNLLNMVNRKPPKINKTAKPKIVQPILEVSSAMKLSTLVNKTKIKCRTTNIQNTFSYNQETGNFEF</sequence>
<evidence type="ECO:0000256" key="5">
    <source>
        <dbReference type="ARBA" id="ARBA00022840"/>
    </source>
</evidence>
<protein>
    <submittedName>
        <fullName evidence="10">CAMK family protein kinase</fullName>
    </submittedName>
</protein>
<name>A2EP88_TRIV3</name>
<dbReference type="PROSITE" id="PS00108">
    <property type="entry name" value="PROTEIN_KINASE_ST"/>
    <property type="match status" value="1"/>
</dbReference>
<keyword evidence="11" id="KW-1185">Reference proteome</keyword>
<feature type="binding site" evidence="7">
    <location>
        <begin position="141"/>
        <end position="142"/>
    </location>
    <ligand>
        <name>ATP</name>
        <dbReference type="ChEBI" id="CHEBI:30616"/>
    </ligand>
</feature>
<dbReference type="Proteomes" id="UP000001542">
    <property type="component" value="Unassembled WGS sequence"/>
</dbReference>
<feature type="active site" description="Proton acceptor" evidence="6">
    <location>
        <position position="137"/>
    </location>
</feature>
<keyword evidence="2" id="KW-0808">Transferase</keyword>
<dbReference type="Gene3D" id="1.10.510.10">
    <property type="entry name" value="Transferase(Phosphotransferase) domain 1"/>
    <property type="match status" value="1"/>
</dbReference>
<gene>
    <name evidence="10" type="ORF">TVAG_319100</name>
</gene>
<dbReference type="SMR" id="A2EP88"/>
<dbReference type="Pfam" id="PF00069">
    <property type="entry name" value="Pkinase"/>
    <property type="match status" value="1"/>
</dbReference>
<evidence type="ECO:0000256" key="8">
    <source>
        <dbReference type="PIRSR" id="PIRSR630616-3"/>
    </source>
</evidence>
<evidence type="ECO:0000313" key="10">
    <source>
        <dbReference type="EMBL" id="EAY05555.1"/>
    </source>
</evidence>
<reference evidence="10" key="2">
    <citation type="journal article" date="2007" name="Science">
        <title>Draft genome sequence of the sexually transmitted pathogen Trichomonas vaginalis.</title>
        <authorList>
            <person name="Carlton J.M."/>
            <person name="Hirt R.P."/>
            <person name="Silva J.C."/>
            <person name="Delcher A.L."/>
            <person name="Schatz M."/>
            <person name="Zhao Q."/>
            <person name="Wortman J.R."/>
            <person name="Bidwell S.L."/>
            <person name="Alsmark U.C.M."/>
            <person name="Besteiro S."/>
            <person name="Sicheritz-Ponten T."/>
            <person name="Noel C.J."/>
            <person name="Dacks J.B."/>
            <person name="Foster P.G."/>
            <person name="Simillion C."/>
            <person name="Van de Peer Y."/>
            <person name="Miranda-Saavedra D."/>
            <person name="Barton G.J."/>
            <person name="Westrop G.D."/>
            <person name="Mueller S."/>
            <person name="Dessi D."/>
            <person name="Fiori P.L."/>
            <person name="Ren Q."/>
            <person name="Paulsen I."/>
            <person name="Zhang H."/>
            <person name="Bastida-Corcuera F.D."/>
            <person name="Simoes-Barbosa A."/>
            <person name="Brown M.T."/>
            <person name="Hayes R.D."/>
            <person name="Mukherjee M."/>
            <person name="Okumura C.Y."/>
            <person name="Schneider R."/>
            <person name="Smith A.J."/>
            <person name="Vanacova S."/>
            <person name="Villalvazo M."/>
            <person name="Haas B.J."/>
            <person name="Pertea M."/>
            <person name="Feldblyum T.V."/>
            <person name="Utterback T.R."/>
            <person name="Shu C.L."/>
            <person name="Osoegawa K."/>
            <person name="de Jong P.J."/>
            <person name="Hrdy I."/>
            <person name="Horvathova L."/>
            <person name="Zubacova Z."/>
            <person name="Dolezal P."/>
            <person name="Malik S.B."/>
            <person name="Logsdon J.M. Jr."/>
            <person name="Henze K."/>
            <person name="Gupta A."/>
            <person name="Wang C.C."/>
            <person name="Dunne R.L."/>
            <person name="Upcroft J.A."/>
            <person name="Upcroft P."/>
            <person name="White O."/>
            <person name="Salzberg S.L."/>
            <person name="Tang P."/>
            <person name="Chiu C.-H."/>
            <person name="Lee Y.-S."/>
            <person name="Embley T.M."/>
            <person name="Coombs G.H."/>
            <person name="Mottram J.C."/>
            <person name="Tachezy J."/>
            <person name="Fraser-Liggett C.M."/>
            <person name="Johnson P.J."/>
        </authorList>
    </citation>
    <scope>NUCLEOTIDE SEQUENCE [LARGE SCALE GENOMIC DNA]</scope>
    <source>
        <strain evidence="10">G3</strain>
    </source>
</reference>
<evidence type="ECO:0000313" key="11">
    <source>
        <dbReference type="Proteomes" id="UP000001542"/>
    </source>
</evidence>
<dbReference type="SUPFAM" id="SSF56112">
    <property type="entry name" value="Protein kinase-like (PK-like)"/>
    <property type="match status" value="1"/>
</dbReference>
<evidence type="ECO:0000256" key="1">
    <source>
        <dbReference type="ARBA" id="ARBA00022527"/>
    </source>
</evidence>
<dbReference type="VEuPathDB" id="TrichDB:TVAGG3_0178660"/>
<dbReference type="InterPro" id="IPR011009">
    <property type="entry name" value="Kinase-like_dom_sf"/>
</dbReference>
<dbReference type="RefSeq" id="XP_001317778.1">
    <property type="nucleotide sequence ID" value="XM_001317743.1"/>
</dbReference>
<dbReference type="PANTHER" id="PTHR24350">
    <property type="entry name" value="SERINE/THREONINE-PROTEIN KINASE IAL-RELATED"/>
    <property type="match status" value="1"/>
</dbReference>
<dbReference type="GO" id="GO:0004674">
    <property type="term" value="F:protein serine/threonine kinase activity"/>
    <property type="evidence" value="ECO:0000318"/>
    <property type="project" value="GO_Central"/>
</dbReference>
<dbReference type="FunFam" id="1.10.510.10:FF:000956">
    <property type="entry name" value="CAMK family protein kinase"/>
    <property type="match status" value="1"/>
</dbReference>
<organism evidence="10 11">
    <name type="scientific">Trichomonas vaginalis (strain ATCC PRA-98 / G3)</name>
    <dbReference type="NCBI Taxonomy" id="412133"/>
    <lineage>
        <taxon>Eukaryota</taxon>
        <taxon>Metamonada</taxon>
        <taxon>Parabasalia</taxon>
        <taxon>Trichomonadida</taxon>
        <taxon>Trichomonadidae</taxon>
        <taxon>Trichomonas</taxon>
    </lineage>
</organism>
<evidence type="ECO:0000259" key="9">
    <source>
        <dbReference type="PROSITE" id="PS50011"/>
    </source>
</evidence>
<keyword evidence="4 10" id="KW-0418">Kinase</keyword>
<dbReference type="AlphaFoldDB" id="A2EP88"/>
<evidence type="ECO:0000256" key="7">
    <source>
        <dbReference type="PIRSR" id="PIRSR630616-2"/>
    </source>
</evidence>
<reference evidence="10" key="1">
    <citation type="submission" date="2006-10" db="EMBL/GenBank/DDBJ databases">
        <authorList>
            <person name="Amadeo P."/>
            <person name="Zhao Q."/>
            <person name="Wortman J."/>
            <person name="Fraser-Liggett C."/>
            <person name="Carlton J."/>
        </authorList>
    </citation>
    <scope>NUCLEOTIDE SEQUENCE</scope>
    <source>
        <strain evidence="10">G3</strain>
    </source>
</reference>
<keyword evidence="5 7" id="KW-0067">ATP-binding</keyword>
<dbReference type="STRING" id="5722.A2EP88"/>
<evidence type="ECO:0000256" key="2">
    <source>
        <dbReference type="ARBA" id="ARBA00022679"/>
    </source>
</evidence>
<dbReference type="InterPro" id="IPR030616">
    <property type="entry name" value="Aur-like"/>
</dbReference>
<dbReference type="EMBL" id="DS113446">
    <property type="protein sequence ID" value="EAY05555.1"/>
    <property type="molecule type" value="Genomic_DNA"/>
</dbReference>
<dbReference type="eggNOG" id="KOG0583">
    <property type="taxonomic scope" value="Eukaryota"/>
</dbReference>
<dbReference type="InterPro" id="IPR008271">
    <property type="entry name" value="Ser/Thr_kinase_AS"/>
</dbReference>
<accession>A2EP88</accession>
<dbReference type="GO" id="GO:0005524">
    <property type="term" value="F:ATP binding"/>
    <property type="evidence" value="ECO:0007669"/>
    <property type="project" value="UniProtKB-KW"/>
</dbReference>
<dbReference type="PROSITE" id="PS50011">
    <property type="entry name" value="PROTEIN_KINASE_DOM"/>
    <property type="match status" value="1"/>
</dbReference>
<feature type="cross-link" description="Glycyl lysine isopeptide (Lys-Gly) (interchain with G-Cter in SUMO2)" evidence="8">
    <location>
        <position position="139"/>
    </location>
</feature>
<evidence type="ECO:0000256" key="4">
    <source>
        <dbReference type="ARBA" id="ARBA00022777"/>
    </source>
</evidence>
<dbReference type="FunCoup" id="A2EP88">
    <property type="interactions" value="372"/>
</dbReference>
<feature type="domain" description="Protein kinase" evidence="9">
    <location>
        <begin position="15"/>
        <end position="266"/>
    </location>
</feature>
<keyword evidence="1" id="KW-0723">Serine/threonine-protein kinase</keyword>